<accession>A0AAV2ZD42</accession>
<dbReference type="EMBL" id="DAKRPA010000014">
    <property type="protein sequence ID" value="DBA03900.1"/>
    <property type="molecule type" value="Genomic_DNA"/>
</dbReference>
<feature type="coiled-coil region" evidence="1">
    <location>
        <begin position="151"/>
        <end position="206"/>
    </location>
</feature>
<gene>
    <name evidence="2" type="ORF">N0F65_004590</name>
</gene>
<feature type="coiled-coil region" evidence="1">
    <location>
        <begin position="2"/>
        <end position="98"/>
    </location>
</feature>
<reference evidence="2" key="2">
    <citation type="journal article" date="2023" name="Microbiol Resour">
        <title>Decontamination and Annotation of the Draft Genome Sequence of the Oomycete Lagenidium giganteum ARSEF 373.</title>
        <authorList>
            <person name="Morgan W.R."/>
            <person name="Tartar A."/>
        </authorList>
    </citation>
    <scope>NUCLEOTIDE SEQUENCE</scope>
    <source>
        <strain evidence="2">ARSEF 373</strain>
    </source>
</reference>
<evidence type="ECO:0000256" key="1">
    <source>
        <dbReference type="SAM" id="Coils"/>
    </source>
</evidence>
<name>A0AAV2ZD42_9STRA</name>
<evidence type="ECO:0000313" key="3">
    <source>
        <dbReference type="Proteomes" id="UP001146120"/>
    </source>
</evidence>
<feature type="non-terminal residue" evidence="2">
    <location>
        <position position="1"/>
    </location>
</feature>
<dbReference type="Gene3D" id="1.10.287.1490">
    <property type="match status" value="1"/>
</dbReference>
<keyword evidence="3" id="KW-1185">Reference proteome</keyword>
<evidence type="ECO:0000313" key="2">
    <source>
        <dbReference type="EMBL" id="DBA03900.1"/>
    </source>
</evidence>
<proteinExistence type="predicted"/>
<reference evidence="2" key="1">
    <citation type="submission" date="2022-11" db="EMBL/GenBank/DDBJ databases">
        <authorList>
            <person name="Morgan W.R."/>
            <person name="Tartar A."/>
        </authorList>
    </citation>
    <scope>NUCLEOTIDE SEQUENCE</scope>
    <source>
        <strain evidence="2">ARSEF 373</strain>
    </source>
</reference>
<dbReference type="Proteomes" id="UP001146120">
    <property type="component" value="Unassembled WGS sequence"/>
</dbReference>
<sequence length="249" mass="28310">EVEQLRHALDHAQSQITHLCEEKQALEQAFRRLDQEISSGYNLAERKEKELRIAELLTKNQKMLEKELKQQEALRNANDDLQGQVRKLQEQLALVNSVLMTVDAQHTAVMEANATLSASYAHATDTIEQLQGQVHILHAKLMDSSQQRQQFTEYEAKIALWEKKANDLEHEYTGQQQQVELLKQQIGQLMDNKAALEAELTRAHDQLIHMSAAVRSLEARLEVSGQAMSEGLGHDKVRIACMLMNIIEA</sequence>
<protein>
    <submittedName>
        <fullName evidence="2">Uncharacterized protein</fullName>
    </submittedName>
</protein>
<keyword evidence="1" id="KW-0175">Coiled coil</keyword>
<organism evidence="2 3">
    <name type="scientific">Lagenidium giganteum</name>
    <dbReference type="NCBI Taxonomy" id="4803"/>
    <lineage>
        <taxon>Eukaryota</taxon>
        <taxon>Sar</taxon>
        <taxon>Stramenopiles</taxon>
        <taxon>Oomycota</taxon>
        <taxon>Peronosporomycetes</taxon>
        <taxon>Pythiales</taxon>
        <taxon>Pythiaceae</taxon>
    </lineage>
</organism>
<comment type="caution">
    <text evidence="2">The sequence shown here is derived from an EMBL/GenBank/DDBJ whole genome shotgun (WGS) entry which is preliminary data.</text>
</comment>
<dbReference type="AlphaFoldDB" id="A0AAV2ZD42"/>